<sequence length="289" mass="32813">MAPRKAKEAAVIALASGGQKIEKIKEKQTNQRKGKQSENESKDKQKKTMTMKGEKRKKAAPDDDEMPKKRKYKKKNDSIDIPIEKIEEFGIEENNNGLTPVIFSEDDEAENMSRIIETTPIGLECDDYEELEKLWHAIVKGMKVETTTKYYNVLRKLIMGRVSILQNITELVPNFPADMISVHQEFCNALSKKSGVFPYQYHKGTELISKHYVGGVSEFGALGILCCLYHGVMPFDMDESRFAITRISSIVRDSIKDSLEKAVQSSKRDNNNETIIRISDVEPPTFKLS</sequence>
<evidence type="ECO:0000256" key="1">
    <source>
        <dbReference type="SAM" id="MobiDB-lite"/>
    </source>
</evidence>
<dbReference type="EMBL" id="CADEPM010000007">
    <property type="protein sequence ID" value="CAB3408834.1"/>
    <property type="molecule type" value="Genomic_DNA"/>
</dbReference>
<reference evidence="2 3" key="1">
    <citation type="submission" date="2020-04" db="EMBL/GenBank/DDBJ databases">
        <authorList>
            <person name="Laetsch R D."/>
            <person name="Stevens L."/>
            <person name="Kumar S."/>
            <person name="Blaxter L. M."/>
        </authorList>
    </citation>
    <scope>NUCLEOTIDE SEQUENCE [LARGE SCALE GENOMIC DNA]</scope>
</reference>
<proteinExistence type="predicted"/>
<feature type="compositionally biased region" description="Basic residues" evidence="1">
    <location>
        <begin position="44"/>
        <end position="58"/>
    </location>
</feature>
<dbReference type="OrthoDB" id="5875222at2759"/>
<name>A0A8S1F4M7_9PELO</name>
<evidence type="ECO:0000313" key="3">
    <source>
        <dbReference type="Proteomes" id="UP000494206"/>
    </source>
</evidence>
<gene>
    <name evidence="2" type="ORF">CBOVIS_LOCUS10565</name>
</gene>
<feature type="region of interest" description="Disordered" evidence="1">
    <location>
        <begin position="15"/>
        <end position="76"/>
    </location>
</feature>
<comment type="caution">
    <text evidence="2">The sequence shown here is derived from an EMBL/GenBank/DDBJ whole genome shotgun (WGS) entry which is preliminary data.</text>
</comment>
<accession>A0A8S1F4M7</accession>
<feature type="compositionally biased region" description="Basic and acidic residues" evidence="1">
    <location>
        <begin position="20"/>
        <end position="43"/>
    </location>
</feature>
<evidence type="ECO:0000313" key="2">
    <source>
        <dbReference type="EMBL" id="CAB3408834.1"/>
    </source>
</evidence>
<organism evidence="2 3">
    <name type="scientific">Caenorhabditis bovis</name>
    <dbReference type="NCBI Taxonomy" id="2654633"/>
    <lineage>
        <taxon>Eukaryota</taxon>
        <taxon>Metazoa</taxon>
        <taxon>Ecdysozoa</taxon>
        <taxon>Nematoda</taxon>
        <taxon>Chromadorea</taxon>
        <taxon>Rhabditida</taxon>
        <taxon>Rhabditina</taxon>
        <taxon>Rhabditomorpha</taxon>
        <taxon>Rhabditoidea</taxon>
        <taxon>Rhabditidae</taxon>
        <taxon>Peloderinae</taxon>
        <taxon>Caenorhabditis</taxon>
    </lineage>
</organism>
<keyword evidence="3" id="KW-1185">Reference proteome</keyword>
<dbReference type="Proteomes" id="UP000494206">
    <property type="component" value="Unassembled WGS sequence"/>
</dbReference>
<protein>
    <submittedName>
        <fullName evidence="2">Uncharacterized protein</fullName>
    </submittedName>
</protein>
<dbReference type="AlphaFoldDB" id="A0A8S1F4M7"/>